<dbReference type="Pfam" id="PF13895">
    <property type="entry name" value="Ig_2"/>
    <property type="match status" value="1"/>
</dbReference>
<dbReference type="GO" id="GO:0005886">
    <property type="term" value="C:plasma membrane"/>
    <property type="evidence" value="ECO:0007669"/>
    <property type="project" value="TreeGrafter"/>
</dbReference>
<dbReference type="AlphaFoldDB" id="A0A2P2I4X8"/>
<dbReference type="GO" id="GO:0050839">
    <property type="term" value="F:cell adhesion molecule binding"/>
    <property type="evidence" value="ECO:0007669"/>
    <property type="project" value="TreeGrafter"/>
</dbReference>
<dbReference type="CDD" id="cd00096">
    <property type="entry name" value="Ig"/>
    <property type="match status" value="1"/>
</dbReference>
<dbReference type="GO" id="GO:0005911">
    <property type="term" value="C:cell-cell junction"/>
    <property type="evidence" value="ECO:0007669"/>
    <property type="project" value="TreeGrafter"/>
</dbReference>
<evidence type="ECO:0000256" key="1">
    <source>
        <dbReference type="ARBA" id="ARBA00004479"/>
    </source>
</evidence>
<dbReference type="InterPro" id="IPR003598">
    <property type="entry name" value="Ig_sub2"/>
</dbReference>
<dbReference type="SUPFAM" id="SSF48726">
    <property type="entry name" value="Immunoglobulin"/>
    <property type="match status" value="8"/>
</dbReference>
<evidence type="ECO:0000256" key="4">
    <source>
        <dbReference type="ARBA" id="ARBA00023136"/>
    </source>
</evidence>
<feature type="domain" description="Ig-like" evidence="11">
    <location>
        <begin position="869"/>
        <end position="954"/>
    </location>
</feature>
<evidence type="ECO:0000256" key="8">
    <source>
        <dbReference type="SAM" id="MobiDB-lite"/>
    </source>
</evidence>
<dbReference type="Gene3D" id="2.60.40.10">
    <property type="entry name" value="Immunoglobulins"/>
    <property type="match status" value="9"/>
</dbReference>
<dbReference type="Pfam" id="PF07686">
    <property type="entry name" value="V-set"/>
    <property type="match status" value="1"/>
</dbReference>
<keyword evidence="5" id="KW-1015">Disulfide bond</keyword>
<dbReference type="InterPro" id="IPR013162">
    <property type="entry name" value="CD80_C2-set"/>
</dbReference>
<feature type="transmembrane region" description="Helical" evidence="9">
    <location>
        <begin position="964"/>
        <end position="989"/>
    </location>
</feature>
<keyword evidence="6" id="KW-0325">Glycoprotein</keyword>
<organism evidence="12">
    <name type="scientific">Hirondellea gigas</name>
    <dbReference type="NCBI Taxonomy" id="1518452"/>
    <lineage>
        <taxon>Eukaryota</taxon>
        <taxon>Metazoa</taxon>
        <taxon>Ecdysozoa</taxon>
        <taxon>Arthropoda</taxon>
        <taxon>Crustacea</taxon>
        <taxon>Multicrustacea</taxon>
        <taxon>Malacostraca</taxon>
        <taxon>Eumalacostraca</taxon>
        <taxon>Peracarida</taxon>
        <taxon>Amphipoda</taxon>
        <taxon>Amphilochidea</taxon>
        <taxon>Lysianassida</taxon>
        <taxon>Lysianassidira</taxon>
        <taxon>Lysianassoidea</taxon>
        <taxon>Lysianassidae</taxon>
        <taxon>Hirondellea</taxon>
    </lineage>
</organism>
<feature type="domain" description="Ig-like" evidence="11">
    <location>
        <begin position="578"/>
        <end position="656"/>
    </location>
</feature>
<dbReference type="SMART" id="SM00408">
    <property type="entry name" value="IGc2"/>
    <property type="match status" value="7"/>
</dbReference>
<evidence type="ECO:0000256" key="5">
    <source>
        <dbReference type="ARBA" id="ARBA00023157"/>
    </source>
</evidence>
<protein>
    <submittedName>
        <fullName evidence="12">Neural cell adhesion molecule 1-like</fullName>
    </submittedName>
</protein>
<dbReference type="PANTHER" id="PTHR11640:SF31">
    <property type="entry name" value="IRREGULAR CHIASM C-ROUGHEST PROTEIN-RELATED"/>
    <property type="match status" value="1"/>
</dbReference>
<feature type="domain" description="Ig-like" evidence="11">
    <location>
        <begin position="784"/>
        <end position="864"/>
    </location>
</feature>
<feature type="domain" description="Ig-like" evidence="11">
    <location>
        <begin position="41"/>
        <end position="129"/>
    </location>
</feature>
<dbReference type="InterPro" id="IPR013151">
    <property type="entry name" value="Immunoglobulin_dom"/>
</dbReference>
<feature type="domain" description="Ig-like" evidence="11">
    <location>
        <begin position="254"/>
        <end position="361"/>
    </location>
</feature>
<keyword evidence="2 9" id="KW-0812">Transmembrane</keyword>
<dbReference type="Pfam" id="PF13927">
    <property type="entry name" value="Ig_3"/>
    <property type="match status" value="1"/>
</dbReference>
<feature type="region of interest" description="Disordered" evidence="8">
    <location>
        <begin position="997"/>
        <end position="1025"/>
    </location>
</feature>
<dbReference type="PROSITE" id="PS50835">
    <property type="entry name" value="IG_LIKE"/>
    <property type="match status" value="9"/>
</dbReference>
<sequence length="1098" mass="122418">MRSLTRVALAAALLLVAAAGETGVLDDEGIVRRYEVQGLAGEAIRLPCEVDEENCGGFHNIKWYKGTDRVYVFSERDNFRRAEGPLTGRTDFNFSTNRLENWLEIVPLDTTDEGTYRCEITYMVVREVCSIVQFTNLTTFARPTYHHMTFKDGSPIDNDTTIGPFDEGTQLELICESGGGKPVPRITWWNDTTQLAGNYNSVVNDNGTGTGTSILRLVASRGDLASRGLFCIVENEAMNEPARLRLKLNVNVAPQLVDVLELHDYPVTEGSNVVLKCDVRGARPAASIAWFNGSVPIEQADTLDNIREDTGRIEDPDGTFSTWSRLQFKGTRFENQRTFTCQAHNSVLKHRGLPPMTHSIDLDVQFAPSVRVTPENITVNETMDILIHCDYQANPHELKYVLWYQDTEQLNLAGLHDKYGNGNVDHPSLLIKNVTARDSGVYTCRLANEIGPSTVVNYATVDVQFPPELQVVMEPSEPVSEEDHMNVTLICDILQANPDGLERARWFLDGKLLKELPECDGNETLYLENSELCGIDPSRLVLENVNREFHGNYSCEGMNSAGWGARSPTKELVVQYAPSQAYITYQPPNVIKGKTLTLSCNLDDPGRPEATSVRWYRGRRLIPDVTSLSWQIDPVSLETESNFTCVPYNSEGESVPGDVDIDVMARPFFITRLPPYQGFLMNSKKVSLSCRVECSPLCSITWRKNGLPLQNSTHYKVISSVKNPDPSSGDLESVMSVLEWRMDKWPNRELDREKDNSNYTCVSSSNSAGTGVSSNAYFRVEYPPERIKVTHTEIKVIENETPPRVSCQAFSYPEPTYTWQLGDDIKSKGSVFNLGLPITREQSGLYECIADNRHGTLTAQTFFDVMYKPECAIDRQDEGNGDNAKIILYCRAAANPDDVDFRWRFGNESLIEDVRNKGMESRLTLPASASSLGTYYCYVNNTIGESIPCEIDVTGIMEVPKDNIIVISAIIAAAVLLLLIICVIIILLCRRQRQAGKYPDRGAADDGKKKVLDMKNGGPGTEDEPRQFYENLPFHGMAAAPNKPLLNLAGDMDYADVDSQTYAYGPIQYKAASITAANEKKAEREAEVLGVPVRPPRK</sequence>
<evidence type="ECO:0000256" key="7">
    <source>
        <dbReference type="ARBA" id="ARBA00023319"/>
    </source>
</evidence>
<dbReference type="InterPro" id="IPR003599">
    <property type="entry name" value="Ig_sub"/>
</dbReference>
<name>A0A2P2I4X8_9CRUS</name>
<feature type="domain" description="Ig-like" evidence="11">
    <location>
        <begin position="368"/>
        <end position="462"/>
    </location>
</feature>
<evidence type="ECO:0000256" key="10">
    <source>
        <dbReference type="SAM" id="SignalP"/>
    </source>
</evidence>
<dbReference type="PANTHER" id="PTHR11640">
    <property type="entry name" value="NEPHRIN"/>
    <property type="match status" value="1"/>
</dbReference>
<dbReference type="InterPro" id="IPR007110">
    <property type="entry name" value="Ig-like_dom"/>
</dbReference>
<evidence type="ECO:0000259" key="11">
    <source>
        <dbReference type="PROSITE" id="PS50835"/>
    </source>
</evidence>
<dbReference type="SMART" id="SM00409">
    <property type="entry name" value="IG"/>
    <property type="match status" value="6"/>
</dbReference>
<dbReference type="InterPro" id="IPR036179">
    <property type="entry name" value="Ig-like_dom_sf"/>
</dbReference>
<evidence type="ECO:0000256" key="9">
    <source>
        <dbReference type="SAM" id="Phobius"/>
    </source>
</evidence>
<feature type="domain" description="Ig-like" evidence="11">
    <location>
        <begin position="467"/>
        <end position="573"/>
    </location>
</feature>
<keyword evidence="4 9" id="KW-0472">Membrane</keyword>
<keyword evidence="3 9" id="KW-1133">Transmembrane helix</keyword>
<proteinExistence type="evidence at transcript level"/>
<evidence type="ECO:0000256" key="6">
    <source>
        <dbReference type="ARBA" id="ARBA00023180"/>
    </source>
</evidence>
<comment type="subcellular location">
    <subcellularLocation>
        <location evidence="1">Membrane</location>
        <topology evidence="1">Single-pass type I membrane protein</topology>
    </subcellularLocation>
</comment>
<reference evidence="12" key="1">
    <citation type="journal article" date="2018" name="Biosci. Biotechnol. Biochem.">
        <title>Polysaccharide hydrolase of the hadal zone amphipods Hirondellea gigas.</title>
        <authorList>
            <person name="Kobayashi H."/>
            <person name="Nagahama T."/>
            <person name="Arai W."/>
            <person name="Sasagawa Y."/>
            <person name="Umeda M."/>
            <person name="Hayashi T."/>
            <person name="Nikaido I."/>
            <person name="Watanabe H."/>
            <person name="Oguri K."/>
            <person name="Kitazato H."/>
            <person name="Fujioka K."/>
            <person name="Kido Y."/>
            <person name="Takami H."/>
        </authorList>
    </citation>
    <scope>NUCLEOTIDE SEQUENCE</scope>
    <source>
        <tissue evidence="12">Whole body</tissue>
    </source>
</reference>
<dbReference type="InterPro" id="IPR013106">
    <property type="entry name" value="Ig_V-set"/>
</dbReference>
<feature type="domain" description="Ig-like" evidence="11">
    <location>
        <begin position="667"/>
        <end position="777"/>
    </location>
</feature>
<dbReference type="CDD" id="cd00098">
    <property type="entry name" value="IgC1"/>
    <property type="match status" value="1"/>
</dbReference>
<keyword evidence="10" id="KW-0732">Signal</keyword>
<evidence type="ECO:0000256" key="3">
    <source>
        <dbReference type="ARBA" id="ARBA00022989"/>
    </source>
</evidence>
<dbReference type="Pfam" id="PF08205">
    <property type="entry name" value="C2-set_2"/>
    <property type="match status" value="2"/>
</dbReference>
<keyword evidence="7" id="KW-0393">Immunoglobulin domain</keyword>
<feature type="compositionally biased region" description="Basic and acidic residues" evidence="8">
    <location>
        <begin position="998"/>
        <end position="1013"/>
    </location>
</feature>
<evidence type="ECO:0000313" key="12">
    <source>
        <dbReference type="EMBL" id="LAB69093.1"/>
    </source>
</evidence>
<accession>A0A2P2I4X8</accession>
<dbReference type="Pfam" id="PF00047">
    <property type="entry name" value="ig"/>
    <property type="match status" value="1"/>
</dbReference>
<feature type="domain" description="Ig-like" evidence="11">
    <location>
        <begin position="143"/>
        <end position="245"/>
    </location>
</feature>
<evidence type="ECO:0000256" key="2">
    <source>
        <dbReference type="ARBA" id="ARBA00022692"/>
    </source>
</evidence>
<dbReference type="InterPro" id="IPR051275">
    <property type="entry name" value="Cell_adhesion_signaling"/>
</dbReference>
<dbReference type="InterPro" id="IPR013783">
    <property type="entry name" value="Ig-like_fold"/>
</dbReference>
<dbReference type="GO" id="GO:0098609">
    <property type="term" value="P:cell-cell adhesion"/>
    <property type="evidence" value="ECO:0007669"/>
    <property type="project" value="TreeGrafter"/>
</dbReference>
<feature type="signal peptide" evidence="10">
    <location>
        <begin position="1"/>
        <end position="19"/>
    </location>
</feature>
<dbReference type="EMBL" id="IACF01003477">
    <property type="protein sequence ID" value="LAB69093.1"/>
    <property type="molecule type" value="mRNA"/>
</dbReference>
<feature type="chain" id="PRO_5015106370" evidence="10">
    <location>
        <begin position="20"/>
        <end position="1098"/>
    </location>
</feature>